<dbReference type="EMBL" id="JAUUCC010000123">
    <property type="protein sequence ID" value="MEE2054659.1"/>
    <property type="molecule type" value="Genomic_DNA"/>
</dbReference>
<accession>A0ABU7L090</accession>
<gene>
    <name evidence="1" type="ORF">Q8A49_29595</name>
</gene>
<sequence length="71" mass="8218">MKWRICRRRFDPPPVTADEVAKARARTEKSVAKTRALDEEVRDIAARLRLQRTENHFGPMIWAALQGESDV</sequence>
<name>A0ABU7L090_9ACTN</name>
<organism evidence="1 2">
    <name type="scientific">Nocardiopsis tropica</name>
    <dbReference type="NCBI Taxonomy" id="109330"/>
    <lineage>
        <taxon>Bacteria</taxon>
        <taxon>Bacillati</taxon>
        <taxon>Actinomycetota</taxon>
        <taxon>Actinomycetes</taxon>
        <taxon>Streptosporangiales</taxon>
        <taxon>Nocardiopsidaceae</taxon>
        <taxon>Nocardiopsis</taxon>
    </lineage>
</organism>
<dbReference type="Pfam" id="PF24596">
    <property type="entry name" value="DUF7620"/>
    <property type="match status" value="1"/>
</dbReference>
<evidence type="ECO:0000313" key="1">
    <source>
        <dbReference type="EMBL" id="MEE2054659.1"/>
    </source>
</evidence>
<evidence type="ECO:0000313" key="2">
    <source>
        <dbReference type="Proteomes" id="UP001348641"/>
    </source>
</evidence>
<reference evidence="1 2" key="1">
    <citation type="submission" date="2023-07" db="EMBL/GenBank/DDBJ databases">
        <authorList>
            <person name="Girao M."/>
            <person name="Carvalho M.F."/>
        </authorList>
    </citation>
    <scope>NUCLEOTIDE SEQUENCE [LARGE SCALE GENOMIC DNA]</scope>
    <source>
        <strain evidence="1 2">66/93</strain>
    </source>
</reference>
<dbReference type="InterPro" id="IPR056037">
    <property type="entry name" value="DUF7620"/>
</dbReference>
<comment type="caution">
    <text evidence="1">The sequence shown here is derived from an EMBL/GenBank/DDBJ whole genome shotgun (WGS) entry which is preliminary data.</text>
</comment>
<proteinExistence type="predicted"/>
<dbReference type="RefSeq" id="WP_330161488.1">
    <property type="nucleotide sequence ID" value="NZ_BAAAJA010000097.1"/>
</dbReference>
<dbReference type="Proteomes" id="UP001348641">
    <property type="component" value="Unassembled WGS sequence"/>
</dbReference>
<protein>
    <submittedName>
        <fullName evidence="1">Uncharacterized protein</fullName>
    </submittedName>
</protein>